<proteinExistence type="predicted"/>
<sequence>MLEVILALAVFSIAATGFIVAIRKMGMVAQLAQSEMRITRIMESALSEAVSRPTMEEGTTSLNLVESDTEVITKIESMQDQLQNQDGQVLQEMYLITVTAHWIENNEQQERTARTWRYSRMYQP</sequence>
<dbReference type="EMBL" id="CP073100">
    <property type="protein sequence ID" value="QUE52203.1"/>
    <property type="molecule type" value="Genomic_DNA"/>
</dbReference>
<dbReference type="AlphaFoldDB" id="A0A975J1B2"/>
<evidence type="ECO:0000313" key="1">
    <source>
        <dbReference type="EMBL" id="QUE52203.1"/>
    </source>
</evidence>
<evidence type="ECO:0008006" key="3">
    <source>
        <dbReference type="Google" id="ProtNLM"/>
    </source>
</evidence>
<dbReference type="RefSeq" id="WP_211632899.1">
    <property type="nucleotide sequence ID" value="NZ_CP073100.1"/>
</dbReference>
<reference evidence="1" key="1">
    <citation type="submission" date="2021-04" db="EMBL/GenBank/DDBJ databases">
        <title>Luteolibacter sp. 32A isolated from the skin of an Anderson's salamander (Ambystoma andersonii).</title>
        <authorList>
            <person name="Spergser J."/>
            <person name="Busse H.-J."/>
        </authorList>
    </citation>
    <scope>NUCLEOTIDE SEQUENCE</scope>
    <source>
        <strain evidence="1">32A</strain>
    </source>
</reference>
<dbReference type="KEGG" id="lamb:KBB96_04755"/>
<name>A0A975J1B2_9BACT</name>
<accession>A0A975J1B2</accession>
<evidence type="ECO:0000313" key="2">
    <source>
        <dbReference type="Proteomes" id="UP000676169"/>
    </source>
</evidence>
<gene>
    <name evidence="1" type="ORF">KBB96_04755</name>
</gene>
<keyword evidence="2" id="KW-1185">Reference proteome</keyword>
<dbReference type="Proteomes" id="UP000676169">
    <property type="component" value="Chromosome"/>
</dbReference>
<protein>
    <recommendedName>
        <fullName evidence="3">Type II secretion system protein</fullName>
    </recommendedName>
</protein>
<organism evidence="1 2">
    <name type="scientific">Luteolibacter ambystomatis</name>
    <dbReference type="NCBI Taxonomy" id="2824561"/>
    <lineage>
        <taxon>Bacteria</taxon>
        <taxon>Pseudomonadati</taxon>
        <taxon>Verrucomicrobiota</taxon>
        <taxon>Verrucomicrobiia</taxon>
        <taxon>Verrucomicrobiales</taxon>
        <taxon>Verrucomicrobiaceae</taxon>
        <taxon>Luteolibacter</taxon>
    </lineage>
</organism>